<name>J3P231_GAET3</name>
<feature type="region of interest" description="Disordered" evidence="1">
    <location>
        <begin position="128"/>
        <end position="170"/>
    </location>
</feature>
<evidence type="ECO:0000313" key="3">
    <source>
        <dbReference type="EnsemblFungi" id="EJT73723"/>
    </source>
</evidence>
<dbReference type="EnsemblFungi" id="EJT73723">
    <property type="protein sequence ID" value="EJT73723"/>
    <property type="gene ID" value="GGTG_07579"/>
</dbReference>
<reference evidence="2" key="2">
    <citation type="submission" date="2010-07" db="EMBL/GenBank/DDBJ databases">
        <authorList>
            <consortium name="The Broad Institute Genome Sequencing Platform"/>
            <consortium name="Broad Institute Genome Sequencing Center for Infectious Disease"/>
            <person name="Ma L.-J."/>
            <person name="Dead R."/>
            <person name="Young S."/>
            <person name="Zeng Q."/>
            <person name="Koehrsen M."/>
            <person name="Alvarado L."/>
            <person name="Berlin A."/>
            <person name="Chapman S.B."/>
            <person name="Chen Z."/>
            <person name="Freedman E."/>
            <person name="Gellesch M."/>
            <person name="Goldberg J."/>
            <person name="Griggs A."/>
            <person name="Gujja S."/>
            <person name="Heilman E.R."/>
            <person name="Heiman D."/>
            <person name="Hepburn T."/>
            <person name="Howarth C."/>
            <person name="Jen D."/>
            <person name="Larson L."/>
            <person name="Mehta T."/>
            <person name="Neiman D."/>
            <person name="Pearson M."/>
            <person name="Roberts A."/>
            <person name="Saif S."/>
            <person name="Shea T."/>
            <person name="Shenoy N."/>
            <person name="Sisk P."/>
            <person name="Stolte C."/>
            <person name="Sykes S."/>
            <person name="Walk T."/>
            <person name="White J."/>
            <person name="Yandava C."/>
            <person name="Haas B."/>
            <person name="Nusbaum C."/>
            <person name="Birren B."/>
        </authorList>
    </citation>
    <scope>NUCLEOTIDE SEQUENCE</scope>
    <source>
        <strain evidence="2">R3-111a-1</strain>
    </source>
</reference>
<feature type="region of interest" description="Disordered" evidence="1">
    <location>
        <begin position="102"/>
        <end position="121"/>
    </location>
</feature>
<accession>J3P231</accession>
<sequence length="268" mass="28601">MSLDRFAVYRCAGGADHLHRMNIMHREAKRKLRTVAAMEGGSDSNDGPGADCGRGSVTDIRQLYTEPERFGGGAGMAPPSSATTQAWNTLSRAGMPNNPSSVVAHNDHGMGPGHSAGPSNDHVTVYSAHHNPSHPQNPSHGSDWPPNQSLCQGKPLLDGHPPPQPGPHLEPTVQVTVVDLTARPLGSQTFCYPLACTGAQMCGLRALLTPPCSGRLLALRTGDLCYVPWPTTSGELDRIVARGAPLTVEVASEGDFRRWVEEWPGRRG</sequence>
<reference evidence="3" key="4">
    <citation type="journal article" date="2015" name="G3 (Bethesda)">
        <title>Genome sequences of three phytopathogenic species of the Magnaporthaceae family of fungi.</title>
        <authorList>
            <person name="Okagaki L.H."/>
            <person name="Nunes C.C."/>
            <person name="Sailsbery J."/>
            <person name="Clay B."/>
            <person name="Brown D."/>
            <person name="John T."/>
            <person name="Oh Y."/>
            <person name="Young N."/>
            <person name="Fitzgerald M."/>
            <person name="Haas B.J."/>
            <person name="Zeng Q."/>
            <person name="Young S."/>
            <person name="Adiconis X."/>
            <person name="Fan L."/>
            <person name="Levin J.Z."/>
            <person name="Mitchell T.K."/>
            <person name="Okubara P.A."/>
            <person name="Farman M.L."/>
            <person name="Kohn L.M."/>
            <person name="Birren B."/>
            <person name="Ma L.-J."/>
            <person name="Dean R.A."/>
        </authorList>
    </citation>
    <scope>NUCLEOTIDE SEQUENCE</scope>
    <source>
        <strain evidence="3">R3-111a-1</strain>
    </source>
</reference>
<dbReference type="GeneID" id="20348037"/>
<gene>
    <name evidence="3" type="primary">20348037</name>
    <name evidence="2" type="ORF">GGTG_07579</name>
</gene>
<dbReference type="Proteomes" id="UP000006039">
    <property type="component" value="Unassembled WGS sequence"/>
</dbReference>
<dbReference type="HOGENOM" id="CLU_1038452_0_0_1"/>
<evidence type="ECO:0000256" key="1">
    <source>
        <dbReference type="SAM" id="MobiDB-lite"/>
    </source>
</evidence>
<evidence type="ECO:0000313" key="4">
    <source>
        <dbReference type="Proteomes" id="UP000006039"/>
    </source>
</evidence>
<organism evidence="2">
    <name type="scientific">Gaeumannomyces tritici (strain R3-111a-1)</name>
    <name type="common">Wheat and barley take-all root rot fungus</name>
    <name type="synonym">Gaeumannomyces graminis var. tritici</name>
    <dbReference type="NCBI Taxonomy" id="644352"/>
    <lineage>
        <taxon>Eukaryota</taxon>
        <taxon>Fungi</taxon>
        <taxon>Dikarya</taxon>
        <taxon>Ascomycota</taxon>
        <taxon>Pezizomycotina</taxon>
        <taxon>Sordariomycetes</taxon>
        <taxon>Sordariomycetidae</taxon>
        <taxon>Magnaporthales</taxon>
        <taxon>Magnaporthaceae</taxon>
        <taxon>Gaeumannomyces</taxon>
    </lineage>
</organism>
<reference evidence="3" key="5">
    <citation type="submission" date="2018-04" db="UniProtKB">
        <authorList>
            <consortium name="EnsemblFungi"/>
        </authorList>
    </citation>
    <scope>IDENTIFICATION</scope>
    <source>
        <strain evidence="3">R3-111a-1</strain>
    </source>
</reference>
<feature type="compositionally biased region" description="Low complexity" evidence="1">
    <location>
        <begin position="128"/>
        <end position="142"/>
    </location>
</feature>
<reference evidence="2" key="3">
    <citation type="submission" date="2010-09" db="EMBL/GenBank/DDBJ databases">
        <title>Annotation of Gaeumannomyces graminis var. tritici R3-111a-1.</title>
        <authorList>
            <consortium name="The Broad Institute Genome Sequencing Platform"/>
            <person name="Ma L.-J."/>
            <person name="Dead R."/>
            <person name="Young S.K."/>
            <person name="Zeng Q."/>
            <person name="Gargeya S."/>
            <person name="Fitzgerald M."/>
            <person name="Haas B."/>
            <person name="Abouelleil A."/>
            <person name="Alvarado L."/>
            <person name="Arachchi H.M."/>
            <person name="Berlin A."/>
            <person name="Brown A."/>
            <person name="Chapman S.B."/>
            <person name="Chen Z."/>
            <person name="Dunbar C."/>
            <person name="Freedman E."/>
            <person name="Gearin G."/>
            <person name="Gellesch M."/>
            <person name="Goldberg J."/>
            <person name="Griggs A."/>
            <person name="Gujja S."/>
            <person name="Heiman D."/>
            <person name="Howarth C."/>
            <person name="Larson L."/>
            <person name="Lui A."/>
            <person name="MacDonald P.J.P."/>
            <person name="Mehta T."/>
            <person name="Montmayeur A."/>
            <person name="Murphy C."/>
            <person name="Neiman D."/>
            <person name="Pearson M."/>
            <person name="Priest M."/>
            <person name="Roberts A."/>
            <person name="Saif S."/>
            <person name="Shea T."/>
            <person name="Shenoy N."/>
            <person name="Sisk P."/>
            <person name="Stolte C."/>
            <person name="Sykes S."/>
            <person name="Yandava C."/>
            <person name="Wortman J."/>
            <person name="Nusbaum C."/>
            <person name="Birren B."/>
        </authorList>
    </citation>
    <scope>NUCLEOTIDE SEQUENCE</scope>
    <source>
        <strain evidence="2">R3-111a-1</strain>
    </source>
</reference>
<reference evidence="4" key="1">
    <citation type="submission" date="2010-07" db="EMBL/GenBank/DDBJ databases">
        <title>The genome sequence of Gaeumannomyces graminis var. tritici strain R3-111a-1.</title>
        <authorList>
            <consortium name="The Broad Institute Genome Sequencing Platform"/>
            <person name="Ma L.-J."/>
            <person name="Dead R."/>
            <person name="Young S."/>
            <person name="Zeng Q."/>
            <person name="Koehrsen M."/>
            <person name="Alvarado L."/>
            <person name="Berlin A."/>
            <person name="Chapman S.B."/>
            <person name="Chen Z."/>
            <person name="Freedman E."/>
            <person name="Gellesch M."/>
            <person name="Goldberg J."/>
            <person name="Griggs A."/>
            <person name="Gujja S."/>
            <person name="Heilman E.R."/>
            <person name="Heiman D."/>
            <person name="Hepburn T."/>
            <person name="Howarth C."/>
            <person name="Jen D."/>
            <person name="Larson L."/>
            <person name="Mehta T."/>
            <person name="Neiman D."/>
            <person name="Pearson M."/>
            <person name="Roberts A."/>
            <person name="Saif S."/>
            <person name="Shea T."/>
            <person name="Shenoy N."/>
            <person name="Sisk P."/>
            <person name="Stolte C."/>
            <person name="Sykes S."/>
            <person name="Walk T."/>
            <person name="White J."/>
            <person name="Yandava C."/>
            <person name="Haas B."/>
            <person name="Nusbaum C."/>
            <person name="Birren B."/>
        </authorList>
    </citation>
    <scope>NUCLEOTIDE SEQUENCE [LARGE SCALE GENOMIC DNA]</scope>
    <source>
        <strain evidence="4">R3-111a-1</strain>
    </source>
</reference>
<proteinExistence type="predicted"/>
<evidence type="ECO:0000313" key="2">
    <source>
        <dbReference type="EMBL" id="EJT73723.1"/>
    </source>
</evidence>
<keyword evidence="4" id="KW-1185">Reference proteome</keyword>
<dbReference type="RefSeq" id="XP_009223667.1">
    <property type="nucleotide sequence ID" value="XM_009225403.1"/>
</dbReference>
<dbReference type="VEuPathDB" id="FungiDB:GGTG_07579"/>
<dbReference type="AlphaFoldDB" id="J3P231"/>
<protein>
    <submittedName>
        <fullName evidence="2 3">Uncharacterized protein</fullName>
    </submittedName>
</protein>
<dbReference type="EMBL" id="GL385398">
    <property type="protein sequence ID" value="EJT73723.1"/>
    <property type="molecule type" value="Genomic_DNA"/>
</dbReference>